<evidence type="ECO:0008006" key="8">
    <source>
        <dbReference type="Google" id="ProtNLM"/>
    </source>
</evidence>
<protein>
    <recommendedName>
        <fullName evidence="8">YcfA-like protein</fullName>
    </recommendedName>
</protein>
<evidence type="ECO:0000256" key="6">
    <source>
        <dbReference type="ARBA" id="ARBA00023016"/>
    </source>
</evidence>
<accession>A0A644Z5B4</accession>
<sequence>MISILHYTYFLYVLIIYVCHAPERSVKYTYPDRAEGDSINKKEIVKIFKKAGWIETDLGNGSHIVFIHPETGGRTVVPNNKGKDIPKGTLAAIRRQTGIDDIR</sequence>
<keyword evidence="6" id="KW-0346">Stress response</keyword>
<evidence type="ECO:0000256" key="5">
    <source>
        <dbReference type="ARBA" id="ARBA00022884"/>
    </source>
</evidence>
<keyword evidence="3" id="KW-0255">Endonuclease</keyword>
<dbReference type="EMBL" id="VSSQ01007206">
    <property type="protein sequence ID" value="MPM35191.1"/>
    <property type="molecule type" value="Genomic_DNA"/>
</dbReference>
<dbReference type="GO" id="GO:0004519">
    <property type="term" value="F:endonuclease activity"/>
    <property type="evidence" value="ECO:0007669"/>
    <property type="project" value="UniProtKB-KW"/>
</dbReference>
<keyword evidence="1" id="KW-1277">Toxin-antitoxin system</keyword>
<proteinExistence type="predicted"/>
<evidence type="ECO:0000256" key="2">
    <source>
        <dbReference type="ARBA" id="ARBA00022722"/>
    </source>
</evidence>
<name>A0A644Z5B4_9ZZZZ</name>
<dbReference type="InterPro" id="IPR038570">
    <property type="entry name" value="HicA_sf"/>
</dbReference>
<dbReference type="GO" id="GO:0003729">
    <property type="term" value="F:mRNA binding"/>
    <property type="evidence" value="ECO:0007669"/>
    <property type="project" value="InterPro"/>
</dbReference>
<evidence type="ECO:0000256" key="3">
    <source>
        <dbReference type="ARBA" id="ARBA00022759"/>
    </source>
</evidence>
<keyword evidence="5" id="KW-0694">RNA-binding</keyword>
<reference evidence="7" key="1">
    <citation type="submission" date="2019-08" db="EMBL/GenBank/DDBJ databases">
        <authorList>
            <person name="Kucharzyk K."/>
            <person name="Murdoch R.W."/>
            <person name="Higgins S."/>
            <person name="Loffler F."/>
        </authorList>
    </citation>
    <scope>NUCLEOTIDE SEQUENCE</scope>
</reference>
<evidence type="ECO:0000256" key="4">
    <source>
        <dbReference type="ARBA" id="ARBA00022801"/>
    </source>
</evidence>
<dbReference type="SUPFAM" id="SSF54786">
    <property type="entry name" value="YcfA/nrd intein domain"/>
    <property type="match status" value="1"/>
</dbReference>
<organism evidence="7">
    <name type="scientific">bioreactor metagenome</name>
    <dbReference type="NCBI Taxonomy" id="1076179"/>
    <lineage>
        <taxon>unclassified sequences</taxon>
        <taxon>metagenomes</taxon>
        <taxon>ecological metagenomes</taxon>
    </lineage>
</organism>
<keyword evidence="2" id="KW-0540">Nuclease</keyword>
<dbReference type="GO" id="GO:0016787">
    <property type="term" value="F:hydrolase activity"/>
    <property type="evidence" value="ECO:0007669"/>
    <property type="project" value="UniProtKB-KW"/>
</dbReference>
<evidence type="ECO:0000256" key="1">
    <source>
        <dbReference type="ARBA" id="ARBA00022649"/>
    </source>
</evidence>
<dbReference type="AlphaFoldDB" id="A0A644Z5B4"/>
<evidence type="ECO:0000313" key="7">
    <source>
        <dbReference type="EMBL" id="MPM35191.1"/>
    </source>
</evidence>
<keyword evidence="4" id="KW-0378">Hydrolase</keyword>
<dbReference type="Gene3D" id="3.30.920.30">
    <property type="entry name" value="Hypothetical protein"/>
    <property type="match status" value="1"/>
</dbReference>
<gene>
    <name evidence="7" type="ORF">SDC9_81781</name>
</gene>
<dbReference type="InterPro" id="IPR012933">
    <property type="entry name" value="HicA_mRNA_interferase"/>
</dbReference>
<dbReference type="Pfam" id="PF07927">
    <property type="entry name" value="HicA_toxin"/>
    <property type="match status" value="1"/>
</dbReference>
<comment type="caution">
    <text evidence="7">The sequence shown here is derived from an EMBL/GenBank/DDBJ whole genome shotgun (WGS) entry which is preliminary data.</text>
</comment>